<dbReference type="EMBL" id="RJVA01000012">
    <property type="protein sequence ID" value="ROQ92246.1"/>
    <property type="molecule type" value="Genomic_DNA"/>
</dbReference>
<accession>A0A3N1UY91</accession>
<dbReference type="RefSeq" id="WP_123290411.1">
    <property type="nucleotide sequence ID" value="NZ_RJVA01000012.1"/>
</dbReference>
<comment type="caution">
    <text evidence="1">The sequence shown here is derived from an EMBL/GenBank/DDBJ whole genome shotgun (WGS) entry which is preliminary data.</text>
</comment>
<dbReference type="SUPFAM" id="SSF56935">
    <property type="entry name" value="Porins"/>
    <property type="match status" value="1"/>
</dbReference>
<dbReference type="PROSITE" id="PS51257">
    <property type="entry name" value="PROKAR_LIPOPROTEIN"/>
    <property type="match status" value="1"/>
</dbReference>
<sequence>MGKKGFRGTWVLVVVLGLVAGLSCKTSWAVEVIEPVVVTASKVPRTAGNVTQKVDILESKDLSVIVSGHRNLADYLIYQPGVFFQRSFAQRCQLGFRGRAFSKKV</sequence>
<name>A0A3N1UY91_9BACT</name>
<evidence type="ECO:0000313" key="2">
    <source>
        <dbReference type="Proteomes" id="UP000276223"/>
    </source>
</evidence>
<proteinExistence type="predicted"/>
<protein>
    <submittedName>
        <fullName evidence="1">Uncharacterized protein</fullName>
    </submittedName>
</protein>
<dbReference type="AlphaFoldDB" id="A0A3N1UY91"/>
<reference evidence="1 2" key="1">
    <citation type="submission" date="2018-11" db="EMBL/GenBank/DDBJ databases">
        <title>Genomic Encyclopedia of Type Strains, Phase IV (KMG-IV): sequencing the most valuable type-strain genomes for metagenomic binning, comparative biology and taxonomic classification.</title>
        <authorList>
            <person name="Goeker M."/>
        </authorList>
    </citation>
    <scope>NUCLEOTIDE SEQUENCE [LARGE SCALE GENOMIC DNA]</scope>
    <source>
        <strain evidence="1 2">DSM 22027</strain>
    </source>
</reference>
<dbReference type="Gene3D" id="2.170.130.10">
    <property type="entry name" value="TonB-dependent receptor, plug domain"/>
    <property type="match status" value="1"/>
</dbReference>
<gene>
    <name evidence="1" type="ORF">EDC27_1947</name>
</gene>
<dbReference type="Proteomes" id="UP000276223">
    <property type="component" value="Unassembled WGS sequence"/>
</dbReference>
<dbReference type="InterPro" id="IPR037066">
    <property type="entry name" value="Plug_dom_sf"/>
</dbReference>
<evidence type="ECO:0000313" key="1">
    <source>
        <dbReference type="EMBL" id="ROQ92246.1"/>
    </source>
</evidence>
<keyword evidence="2" id="KW-1185">Reference proteome</keyword>
<organism evidence="1 2">
    <name type="scientific">Desulfosoma caldarium</name>
    <dbReference type="NCBI Taxonomy" id="610254"/>
    <lineage>
        <taxon>Bacteria</taxon>
        <taxon>Pseudomonadati</taxon>
        <taxon>Thermodesulfobacteriota</taxon>
        <taxon>Syntrophobacteria</taxon>
        <taxon>Syntrophobacterales</taxon>
        <taxon>Syntrophobacteraceae</taxon>
        <taxon>Desulfosoma</taxon>
    </lineage>
</organism>